<reference evidence="1" key="1">
    <citation type="submission" date="2022-06" db="EMBL/GenBank/DDBJ databases">
        <authorList>
            <person name="Ping M."/>
        </authorList>
    </citation>
    <scope>NUCLEOTIDE SEQUENCE</scope>
    <source>
        <strain evidence="1">JCM11759T</strain>
    </source>
</reference>
<protein>
    <submittedName>
        <fullName evidence="1">Tetratricopeptide repeat protein</fullName>
    </submittedName>
</protein>
<evidence type="ECO:0000313" key="2">
    <source>
        <dbReference type="Proteomes" id="UP001055940"/>
    </source>
</evidence>
<accession>A0ABY5D1T6</accession>
<dbReference type="InterPro" id="IPR011990">
    <property type="entry name" value="TPR-like_helical_dom_sf"/>
</dbReference>
<proteinExistence type="predicted"/>
<dbReference type="Pfam" id="PF13424">
    <property type="entry name" value="TPR_12"/>
    <property type="match status" value="1"/>
</dbReference>
<gene>
    <name evidence="1" type="ORF">NE857_21815</name>
</gene>
<dbReference type="SUPFAM" id="SSF48452">
    <property type="entry name" value="TPR-like"/>
    <property type="match status" value="1"/>
</dbReference>
<sequence>MKPTLDAADRMTGELIDVFLPLAQAADRRINPRRWTLADYSTAAHSEFHSYEAALAWLDSTAPVICGTIRIANATARHEAAWKMAEALHAWLNIRKDWVTWKTSHEAALESARECGAAPLAHILTSLGECHLWQDDPVRAENYLLSSRARWAEAEHSQGQASCLEALGTLALKKGEPQKARELVSQARERFAAEGREREVVLMQRCIGESYCDEGPYDEAISLLEPVFIWFVADGDEYQQIRTGRSLALALGGAGSIGQMRILLEELISIATAIGADTDARELSRLLPDPPAGT</sequence>
<organism evidence="1 2">
    <name type="scientific">Nocardiopsis exhalans</name>
    <dbReference type="NCBI Taxonomy" id="163604"/>
    <lineage>
        <taxon>Bacteria</taxon>
        <taxon>Bacillati</taxon>
        <taxon>Actinomycetota</taxon>
        <taxon>Actinomycetes</taxon>
        <taxon>Streptosporangiales</taxon>
        <taxon>Nocardiopsidaceae</taxon>
        <taxon>Nocardiopsis</taxon>
    </lineage>
</organism>
<evidence type="ECO:0000313" key="1">
    <source>
        <dbReference type="EMBL" id="USY17955.1"/>
    </source>
</evidence>
<dbReference type="Gene3D" id="1.25.40.10">
    <property type="entry name" value="Tetratricopeptide repeat domain"/>
    <property type="match status" value="1"/>
</dbReference>
<dbReference type="Proteomes" id="UP001055940">
    <property type="component" value="Chromosome"/>
</dbReference>
<dbReference type="EMBL" id="CP099837">
    <property type="protein sequence ID" value="USY17955.1"/>
    <property type="molecule type" value="Genomic_DNA"/>
</dbReference>
<dbReference type="RefSeq" id="WP_254417445.1">
    <property type="nucleotide sequence ID" value="NZ_BAAAJB010000011.1"/>
</dbReference>
<name>A0ABY5D1T6_9ACTN</name>
<keyword evidence="2" id="KW-1185">Reference proteome</keyword>